<evidence type="ECO:0000313" key="2">
    <source>
        <dbReference type="EMBL" id="RIV19093.1"/>
    </source>
</evidence>
<evidence type="ECO:0000313" key="3">
    <source>
        <dbReference type="Proteomes" id="UP000283523"/>
    </source>
</evidence>
<evidence type="ECO:0000256" key="1">
    <source>
        <dbReference type="SAM" id="MobiDB-lite"/>
    </source>
</evidence>
<gene>
    <name evidence="2" type="ORF">DYU11_26750</name>
</gene>
<accession>A0A418M0M5</accession>
<reference evidence="2 3" key="1">
    <citation type="submission" date="2018-08" db="EMBL/GenBank/DDBJ databases">
        <title>Fibrisoma montanum sp. nov., isolated from Danxia mountain soil.</title>
        <authorList>
            <person name="Huang Y."/>
        </authorList>
    </citation>
    <scope>NUCLEOTIDE SEQUENCE [LARGE SCALE GENOMIC DNA]</scope>
    <source>
        <strain evidence="2 3">HYT19</strain>
    </source>
</reference>
<keyword evidence="3" id="KW-1185">Reference proteome</keyword>
<protein>
    <submittedName>
        <fullName evidence="2">Uncharacterized protein</fullName>
    </submittedName>
</protein>
<dbReference type="EMBL" id="QXED01000009">
    <property type="protein sequence ID" value="RIV19093.1"/>
    <property type="molecule type" value="Genomic_DNA"/>
</dbReference>
<feature type="region of interest" description="Disordered" evidence="1">
    <location>
        <begin position="200"/>
        <end position="222"/>
    </location>
</feature>
<name>A0A418M0M5_9BACT</name>
<dbReference type="Proteomes" id="UP000283523">
    <property type="component" value="Unassembled WGS sequence"/>
</dbReference>
<organism evidence="2 3">
    <name type="scientific">Fibrisoma montanum</name>
    <dbReference type="NCBI Taxonomy" id="2305895"/>
    <lineage>
        <taxon>Bacteria</taxon>
        <taxon>Pseudomonadati</taxon>
        <taxon>Bacteroidota</taxon>
        <taxon>Cytophagia</taxon>
        <taxon>Cytophagales</taxon>
        <taxon>Spirosomataceae</taxon>
        <taxon>Fibrisoma</taxon>
    </lineage>
</organism>
<feature type="region of interest" description="Disordered" evidence="1">
    <location>
        <begin position="75"/>
        <end position="94"/>
    </location>
</feature>
<proteinExistence type="predicted"/>
<feature type="compositionally biased region" description="Low complexity" evidence="1">
    <location>
        <begin position="75"/>
        <end position="91"/>
    </location>
</feature>
<comment type="caution">
    <text evidence="2">The sequence shown here is derived from an EMBL/GenBank/DDBJ whole genome shotgun (WGS) entry which is preliminary data.</text>
</comment>
<sequence>MLLIFSGTITNSFAQSKTDAVIMLDGERKEGKVIEIQANTVKFKYAGEELEYELPKEKISKIQFATGRLEVINEAPQTAASSSQPARSASARADRKNKIAVLPFLFVTNEPGVPSDQMSKRLQANCASSLRQNTSNIIVQDPLTTNRLLAKNNIDMNDAAAVDPEELAIVLGVEYVVMGTVDVMNKGTISTGSAATTYKDKASQNRNKNSRDTKASGSAVTSNNTITNANYDTKVALTIYTDHGSTFYDKSRSALGNQIDSYSNTLDYLIKRTPFGTKSR</sequence>
<feature type="compositionally biased region" description="Basic and acidic residues" evidence="1">
    <location>
        <begin position="200"/>
        <end position="214"/>
    </location>
</feature>
<dbReference type="Gene3D" id="3.40.50.10610">
    <property type="entry name" value="ABC-type transport auxiliary lipoprotein component"/>
    <property type="match status" value="1"/>
</dbReference>
<dbReference type="AlphaFoldDB" id="A0A418M0M5"/>